<evidence type="ECO:0000256" key="2">
    <source>
        <dbReference type="ARBA" id="ARBA00034247"/>
    </source>
</evidence>
<dbReference type="EMBL" id="JBHLXP010000001">
    <property type="protein sequence ID" value="MFC0047311.1"/>
    <property type="molecule type" value="Genomic_DNA"/>
</dbReference>
<evidence type="ECO:0000313" key="6">
    <source>
        <dbReference type="Proteomes" id="UP001589813"/>
    </source>
</evidence>
<dbReference type="InterPro" id="IPR043128">
    <property type="entry name" value="Rev_trsase/Diguanyl_cyclase"/>
</dbReference>
<feature type="domain" description="GGDEF" evidence="4">
    <location>
        <begin position="167"/>
        <end position="294"/>
    </location>
</feature>
<protein>
    <recommendedName>
        <fullName evidence="1">diguanylate cyclase</fullName>
        <ecNumber evidence="1">2.7.7.65</ecNumber>
    </recommendedName>
</protein>
<accession>A0ABV6B8W6</accession>
<evidence type="ECO:0000259" key="4">
    <source>
        <dbReference type="PROSITE" id="PS50887"/>
    </source>
</evidence>
<evidence type="ECO:0000256" key="1">
    <source>
        <dbReference type="ARBA" id="ARBA00012528"/>
    </source>
</evidence>
<proteinExistence type="predicted"/>
<dbReference type="InterPro" id="IPR000160">
    <property type="entry name" value="GGDEF_dom"/>
</dbReference>
<keyword evidence="5" id="KW-0808">Transferase</keyword>
<dbReference type="PROSITE" id="PS50887">
    <property type="entry name" value="GGDEF"/>
    <property type="match status" value="1"/>
</dbReference>
<reference evidence="5 6" key="1">
    <citation type="submission" date="2024-09" db="EMBL/GenBank/DDBJ databases">
        <authorList>
            <person name="Sun Q."/>
            <person name="Mori K."/>
        </authorList>
    </citation>
    <scope>NUCLEOTIDE SEQUENCE [LARGE SCALE GENOMIC DNA]</scope>
    <source>
        <strain evidence="5 6">KCTC 23315</strain>
    </source>
</reference>
<dbReference type="CDD" id="cd01949">
    <property type="entry name" value="GGDEF"/>
    <property type="match status" value="1"/>
</dbReference>
<keyword evidence="5" id="KW-0548">Nucleotidyltransferase</keyword>
<dbReference type="InterPro" id="IPR029787">
    <property type="entry name" value="Nucleotide_cyclase"/>
</dbReference>
<feature type="coiled-coil region" evidence="3">
    <location>
        <begin position="112"/>
        <end position="139"/>
    </location>
</feature>
<dbReference type="Pfam" id="PF00990">
    <property type="entry name" value="GGDEF"/>
    <property type="match status" value="1"/>
</dbReference>
<keyword evidence="3" id="KW-0175">Coiled coil</keyword>
<comment type="caution">
    <text evidence="5">The sequence shown here is derived from an EMBL/GenBank/DDBJ whole genome shotgun (WGS) entry which is preliminary data.</text>
</comment>
<dbReference type="InterPro" id="IPR050469">
    <property type="entry name" value="Diguanylate_Cyclase"/>
</dbReference>
<dbReference type="SMART" id="SM00267">
    <property type="entry name" value="GGDEF"/>
    <property type="match status" value="1"/>
</dbReference>
<sequence>MVPVFTPDVFPCGCLVTTLSEQVILRANPYFYLEFQQAPKAQQRLSDVLTPASKIVLESFVMPMLLNMGHCEEIQLTIQGNSGERLPVLVNANVQQGDEPLIFWVINSAKQRDKLYQELVDLRNALEEKAERLELLSQTDELTGLLNRRAFISRAQLLLKQAHRHDQTCSFLLLDIDHFKQINDLHGHACGDAVLRQLGQLLQKNCREHDVLARIGGEEFAIICMDSPTDSAAAFAEKLLRLVSAEPIDGIAVTVSIGVATAGQLSFEQLYKQADLLLYEAKHAGRNRLVAALYPADI</sequence>
<dbReference type="Proteomes" id="UP001589813">
    <property type="component" value="Unassembled WGS sequence"/>
</dbReference>
<name>A0ABV6B8W6_9GAMM</name>
<keyword evidence="6" id="KW-1185">Reference proteome</keyword>
<dbReference type="EC" id="2.7.7.65" evidence="1"/>
<dbReference type="GO" id="GO:0052621">
    <property type="term" value="F:diguanylate cyclase activity"/>
    <property type="evidence" value="ECO:0007669"/>
    <property type="project" value="UniProtKB-EC"/>
</dbReference>
<dbReference type="PANTHER" id="PTHR45138:SF9">
    <property type="entry name" value="DIGUANYLATE CYCLASE DGCM-RELATED"/>
    <property type="match status" value="1"/>
</dbReference>
<dbReference type="PANTHER" id="PTHR45138">
    <property type="entry name" value="REGULATORY COMPONENTS OF SENSORY TRANSDUCTION SYSTEM"/>
    <property type="match status" value="1"/>
</dbReference>
<organism evidence="5 6">
    <name type="scientific">Rheinheimera tilapiae</name>
    <dbReference type="NCBI Taxonomy" id="875043"/>
    <lineage>
        <taxon>Bacteria</taxon>
        <taxon>Pseudomonadati</taxon>
        <taxon>Pseudomonadota</taxon>
        <taxon>Gammaproteobacteria</taxon>
        <taxon>Chromatiales</taxon>
        <taxon>Chromatiaceae</taxon>
        <taxon>Rheinheimera</taxon>
    </lineage>
</organism>
<gene>
    <name evidence="5" type="ORF">ACFFJP_03275</name>
</gene>
<dbReference type="RefSeq" id="WP_377240485.1">
    <property type="nucleotide sequence ID" value="NZ_JBHLXP010000001.1"/>
</dbReference>
<evidence type="ECO:0000313" key="5">
    <source>
        <dbReference type="EMBL" id="MFC0047311.1"/>
    </source>
</evidence>
<evidence type="ECO:0000256" key="3">
    <source>
        <dbReference type="SAM" id="Coils"/>
    </source>
</evidence>
<comment type="catalytic activity">
    <reaction evidence="2">
        <text>2 GTP = 3',3'-c-di-GMP + 2 diphosphate</text>
        <dbReference type="Rhea" id="RHEA:24898"/>
        <dbReference type="ChEBI" id="CHEBI:33019"/>
        <dbReference type="ChEBI" id="CHEBI:37565"/>
        <dbReference type="ChEBI" id="CHEBI:58805"/>
        <dbReference type="EC" id="2.7.7.65"/>
    </reaction>
</comment>
<dbReference type="SUPFAM" id="SSF55073">
    <property type="entry name" value="Nucleotide cyclase"/>
    <property type="match status" value="1"/>
</dbReference>
<dbReference type="NCBIfam" id="TIGR00254">
    <property type="entry name" value="GGDEF"/>
    <property type="match status" value="1"/>
</dbReference>
<dbReference type="Gene3D" id="3.30.70.270">
    <property type="match status" value="1"/>
</dbReference>